<name>A0A8S3YWB6_9EUPU</name>
<dbReference type="AlphaFoldDB" id="A0A8S3YWB6"/>
<dbReference type="Proteomes" id="UP000678393">
    <property type="component" value="Unassembled WGS sequence"/>
</dbReference>
<evidence type="ECO:0000256" key="8">
    <source>
        <dbReference type="ARBA" id="ARBA00023224"/>
    </source>
</evidence>
<dbReference type="GO" id="GO:0045202">
    <property type="term" value="C:synapse"/>
    <property type="evidence" value="ECO:0007669"/>
    <property type="project" value="GOC"/>
</dbReference>
<dbReference type="GO" id="GO:0007187">
    <property type="term" value="P:G protein-coupled receptor signaling pathway, coupled to cyclic nucleotide second messenger"/>
    <property type="evidence" value="ECO:0007669"/>
    <property type="project" value="TreeGrafter"/>
</dbReference>
<protein>
    <recommendedName>
        <fullName evidence="10">G-protein coupled receptors family 1 profile domain-containing protein</fullName>
    </recommendedName>
</protein>
<evidence type="ECO:0000313" key="11">
    <source>
        <dbReference type="EMBL" id="CAG5119935.1"/>
    </source>
</evidence>
<evidence type="ECO:0000313" key="12">
    <source>
        <dbReference type="Proteomes" id="UP000678393"/>
    </source>
</evidence>
<dbReference type="Pfam" id="PF00001">
    <property type="entry name" value="7tm_1"/>
    <property type="match status" value="1"/>
</dbReference>
<feature type="transmembrane region" description="Helical" evidence="9">
    <location>
        <begin position="57"/>
        <end position="79"/>
    </location>
</feature>
<keyword evidence="7" id="KW-0675">Receptor</keyword>
<keyword evidence="6 9" id="KW-0472">Membrane</keyword>
<comment type="caution">
    <text evidence="11">The sequence shown here is derived from an EMBL/GenBank/DDBJ whole genome shotgun (WGS) entry which is preliminary data.</text>
</comment>
<dbReference type="PRINTS" id="PR00237">
    <property type="entry name" value="GPCRRHODOPSN"/>
</dbReference>
<evidence type="ECO:0000256" key="7">
    <source>
        <dbReference type="ARBA" id="ARBA00023170"/>
    </source>
</evidence>
<gene>
    <name evidence="11" type="ORF">CUNI_LOCUS5493</name>
</gene>
<evidence type="ECO:0000256" key="4">
    <source>
        <dbReference type="ARBA" id="ARBA00022989"/>
    </source>
</evidence>
<feature type="transmembrane region" description="Helical" evidence="9">
    <location>
        <begin position="100"/>
        <end position="121"/>
    </location>
</feature>
<dbReference type="PANTHER" id="PTHR24247">
    <property type="entry name" value="5-HYDROXYTRYPTAMINE RECEPTOR"/>
    <property type="match status" value="1"/>
</dbReference>
<dbReference type="GO" id="GO:0030425">
    <property type="term" value="C:dendrite"/>
    <property type="evidence" value="ECO:0007669"/>
    <property type="project" value="TreeGrafter"/>
</dbReference>
<dbReference type="PROSITE" id="PS50262">
    <property type="entry name" value="G_PROTEIN_RECEP_F1_2"/>
    <property type="match status" value="1"/>
</dbReference>
<dbReference type="GO" id="GO:0004993">
    <property type="term" value="F:G protein-coupled serotonin receptor activity"/>
    <property type="evidence" value="ECO:0007669"/>
    <property type="project" value="TreeGrafter"/>
</dbReference>
<keyword evidence="2" id="KW-1003">Cell membrane</keyword>
<evidence type="ECO:0000259" key="10">
    <source>
        <dbReference type="PROSITE" id="PS50262"/>
    </source>
</evidence>
<evidence type="ECO:0000256" key="2">
    <source>
        <dbReference type="ARBA" id="ARBA00022475"/>
    </source>
</evidence>
<dbReference type="GO" id="GO:0005886">
    <property type="term" value="C:plasma membrane"/>
    <property type="evidence" value="ECO:0007669"/>
    <property type="project" value="UniProtKB-SubCell"/>
</dbReference>
<accession>A0A8S3YWB6</accession>
<feature type="transmembrane region" description="Helical" evidence="9">
    <location>
        <begin position="232"/>
        <end position="253"/>
    </location>
</feature>
<keyword evidence="8" id="KW-0807">Transducer</keyword>
<dbReference type="GO" id="GO:0007268">
    <property type="term" value="P:chemical synaptic transmission"/>
    <property type="evidence" value="ECO:0007669"/>
    <property type="project" value="TreeGrafter"/>
</dbReference>
<dbReference type="PANTHER" id="PTHR24247:SF278">
    <property type="entry name" value="HISTAMINE H2 RECEPTOR"/>
    <property type="match status" value="1"/>
</dbReference>
<evidence type="ECO:0000256" key="6">
    <source>
        <dbReference type="ARBA" id="ARBA00023136"/>
    </source>
</evidence>
<dbReference type="InterPro" id="IPR017452">
    <property type="entry name" value="GPCR_Rhodpsn_7TM"/>
</dbReference>
<evidence type="ECO:0000256" key="5">
    <source>
        <dbReference type="ARBA" id="ARBA00023040"/>
    </source>
</evidence>
<keyword evidence="4 9" id="KW-1133">Transmembrane helix</keyword>
<dbReference type="SUPFAM" id="SSF81321">
    <property type="entry name" value="Family A G protein-coupled receptor-like"/>
    <property type="match status" value="1"/>
</dbReference>
<organism evidence="11 12">
    <name type="scientific">Candidula unifasciata</name>
    <dbReference type="NCBI Taxonomy" id="100452"/>
    <lineage>
        <taxon>Eukaryota</taxon>
        <taxon>Metazoa</taxon>
        <taxon>Spiralia</taxon>
        <taxon>Lophotrochozoa</taxon>
        <taxon>Mollusca</taxon>
        <taxon>Gastropoda</taxon>
        <taxon>Heterobranchia</taxon>
        <taxon>Euthyneura</taxon>
        <taxon>Panpulmonata</taxon>
        <taxon>Eupulmonata</taxon>
        <taxon>Stylommatophora</taxon>
        <taxon>Helicina</taxon>
        <taxon>Helicoidea</taxon>
        <taxon>Geomitridae</taxon>
        <taxon>Candidula</taxon>
    </lineage>
</organism>
<feature type="transmembrane region" description="Helical" evidence="9">
    <location>
        <begin position="201"/>
        <end position="226"/>
    </location>
</feature>
<evidence type="ECO:0000256" key="9">
    <source>
        <dbReference type="SAM" id="Phobius"/>
    </source>
</evidence>
<keyword evidence="12" id="KW-1185">Reference proteome</keyword>
<dbReference type="GO" id="GO:0030594">
    <property type="term" value="F:neurotransmitter receptor activity"/>
    <property type="evidence" value="ECO:0007669"/>
    <property type="project" value="TreeGrafter"/>
</dbReference>
<proteinExistence type="predicted"/>
<dbReference type="CDD" id="cd00637">
    <property type="entry name" value="7tm_classA_rhodopsin-like"/>
    <property type="match status" value="1"/>
</dbReference>
<evidence type="ECO:0000256" key="3">
    <source>
        <dbReference type="ARBA" id="ARBA00022692"/>
    </source>
</evidence>
<dbReference type="Gene3D" id="1.20.1070.10">
    <property type="entry name" value="Rhodopsin 7-helix transmembrane proteins"/>
    <property type="match status" value="1"/>
</dbReference>
<keyword evidence="3 9" id="KW-0812">Transmembrane</keyword>
<dbReference type="SMART" id="SM01381">
    <property type="entry name" value="7TM_GPCR_Srsx"/>
    <property type="match status" value="1"/>
</dbReference>
<reference evidence="11" key="1">
    <citation type="submission" date="2021-04" db="EMBL/GenBank/DDBJ databases">
        <authorList>
            <consortium name="Molecular Ecology Group"/>
        </authorList>
    </citation>
    <scope>NUCLEOTIDE SEQUENCE</scope>
</reference>
<feature type="domain" description="G-protein coupled receptors family 1 profile" evidence="10">
    <location>
        <begin position="1"/>
        <end position="251"/>
    </location>
</feature>
<dbReference type="OrthoDB" id="6123079at2759"/>
<comment type="subcellular location">
    <subcellularLocation>
        <location evidence="1">Cell membrane</location>
        <topology evidence="1">Multi-pass membrane protein</topology>
    </subcellularLocation>
</comment>
<evidence type="ECO:0000256" key="1">
    <source>
        <dbReference type="ARBA" id="ARBA00004651"/>
    </source>
</evidence>
<dbReference type="EMBL" id="CAJHNH020000796">
    <property type="protein sequence ID" value="CAG5119935.1"/>
    <property type="molecule type" value="Genomic_DNA"/>
</dbReference>
<feature type="transmembrane region" description="Helical" evidence="9">
    <location>
        <begin position="141"/>
        <end position="166"/>
    </location>
</feature>
<keyword evidence="5" id="KW-0297">G-protein coupled receptor</keyword>
<sequence>MVIVIICRTKKLHSSTNIFVASLAVNDLIFSGFFIVMWITTTRIRWSSVTLAKLMSTIMYCLCSGTTNQSIMHMAAIAIDRYIHIAHPFYYMKHAAKHRVYIIVTILWIAGIALTTIPPVIFTPKLECVNLISHQPAAYYFPGASVYVITVPLVCFCYSKIACLAFRHKLAANARRARTDELLTDIQQRNNRQAALRSVQFVALMFGVFTACTLPQFVSTGMSFLITIPEKIYLGFFLFAPIHSVINFLIFATMNREFSSALMEALLKYNCLNVRNENRAQRTS</sequence>
<feature type="transmembrane region" description="Helical" evidence="9">
    <location>
        <begin position="18"/>
        <end position="37"/>
    </location>
</feature>
<dbReference type="InterPro" id="IPR000276">
    <property type="entry name" value="GPCR_Rhodpsn"/>
</dbReference>